<gene>
    <name evidence="6" type="ORF">K1Y72_20320</name>
</gene>
<feature type="compositionally biased region" description="Low complexity" evidence="4">
    <location>
        <begin position="394"/>
        <end position="415"/>
    </location>
</feature>
<feature type="compositionally biased region" description="Basic and acidic residues" evidence="4">
    <location>
        <begin position="12"/>
        <end position="21"/>
    </location>
</feature>
<organism evidence="6 7">
    <name type="scientific">Actinomadura parmotrematis</name>
    <dbReference type="NCBI Taxonomy" id="2864039"/>
    <lineage>
        <taxon>Bacteria</taxon>
        <taxon>Bacillati</taxon>
        <taxon>Actinomycetota</taxon>
        <taxon>Actinomycetes</taxon>
        <taxon>Streptosporangiales</taxon>
        <taxon>Thermomonosporaceae</taxon>
        <taxon>Actinomadura</taxon>
    </lineage>
</organism>
<evidence type="ECO:0000256" key="1">
    <source>
        <dbReference type="ARBA" id="ARBA00022801"/>
    </source>
</evidence>
<keyword evidence="1 3" id="KW-0378">Hydrolase</keyword>
<evidence type="ECO:0000256" key="2">
    <source>
        <dbReference type="ARBA" id="ARBA00023295"/>
    </source>
</evidence>
<comment type="caution">
    <text evidence="6">The sequence shown here is derived from an EMBL/GenBank/DDBJ whole genome shotgun (WGS) entry which is preliminary data.</text>
</comment>
<dbReference type="PROSITE" id="PS51764">
    <property type="entry name" value="GH26"/>
    <property type="match status" value="1"/>
</dbReference>
<name>A0ABS7FWP7_9ACTN</name>
<dbReference type="Pfam" id="PF02156">
    <property type="entry name" value="Glyco_hydro_26"/>
    <property type="match status" value="1"/>
</dbReference>
<feature type="compositionally biased region" description="Low complexity" evidence="4">
    <location>
        <begin position="355"/>
        <end position="387"/>
    </location>
</feature>
<dbReference type="RefSeq" id="WP_220167965.1">
    <property type="nucleotide sequence ID" value="NZ_JAIBOA010000012.1"/>
</dbReference>
<keyword evidence="7" id="KW-1185">Reference proteome</keyword>
<dbReference type="InterPro" id="IPR022790">
    <property type="entry name" value="GH26_dom"/>
</dbReference>
<keyword evidence="2 3" id="KW-0326">Glycosidase</keyword>
<feature type="domain" description="GH26" evidence="5">
    <location>
        <begin position="30"/>
        <end position="343"/>
    </location>
</feature>
<dbReference type="InterPro" id="IPR017853">
    <property type="entry name" value="GH"/>
</dbReference>
<feature type="compositionally biased region" description="Low complexity" evidence="4">
    <location>
        <begin position="439"/>
        <end position="449"/>
    </location>
</feature>
<sequence length="510" mass="53208">MGAPDIHSARRRFSDGRKEWRGSVPGARPRTAVAGLALLLCTALGGCRPDDPTARHEHPVPLGAFLGSDEGGVGRIPAFQRWLDTPVTVGHTYLPGESWSGIEGPDYIVEPWARWKAEDPGRLLVLNVPMLEANEAGVPDRTVAALLGRGAEGAFDGHYTRLARRLAGAGVKDIVIVLGWEMNGLTYTGRCGPAPDRWKAYWRRIVAAMRAVPGIRFSFDFTATRGPDAVPWPECYPGDDVVDIVGLDAYDQPSGKRFDYYRDEPYGLKYHAEFAAAHHKPMSFPEWGLFDNADNPDYIKGMHDWIEGHDVVYQTITDYCPHGIWRCTRNERSSSAYRSLFGGRGLQTAPPPVTVPAGGTTAPASPSASPSSAAPSGSPSEPPASLAVPPPVARPESPAASPDAPSSALVPQSASMPPPASPSAPASALASPPVPPLAASPDASAATLEPSPPASPPAAPDATPSASPSPSPSAAPSAPASPAAPPAQSAPPAQLVPPPAPASPPVAPAP</sequence>
<feature type="compositionally biased region" description="Pro residues" evidence="4">
    <location>
        <begin position="482"/>
        <end position="510"/>
    </location>
</feature>
<evidence type="ECO:0000259" key="5">
    <source>
        <dbReference type="PROSITE" id="PS51764"/>
    </source>
</evidence>
<dbReference type="EMBL" id="JAIBOA010000012">
    <property type="protein sequence ID" value="MBW8484741.1"/>
    <property type="molecule type" value="Genomic_DNA"/>
</dbReference>
<evidence type="ECO:0000256" key="3">
    <source>
        <dbReference type="PROSITE-ProRule" id="PRU01100"/>
    </source>
</evidence>
<reference evidence="6 7" key="1">
    <citation type="submission" date="2021-07" db="EMBL/GenBank/DDBJ databases">
        <title>Actinomadura sp. PM05-2 isolated from lichen.</title>
        <authorList>
            <person name="Somphong A."/>
            <person name="Phongsopitanun W."/>
            <person name="Tanasupawat S."/>
            <person name="Peongsungnone V."/>
        </authorList>
    </citation>
    <scope>NUCLEOTIDE SEQUENCE [LARGE SCALE GENOMIC DNA]</scope>
    <source>
        <strain evidence="6 7">PM05-2</strain>
    </source>
</reference>
<feature type="region of interest" description="Disordered" evidence="4">
    <location>
        <begin position="341"/>
        <end position="510"/>
    </location>
</feature>
<feature type="active site" description="Nucleophile" evidence="3">
    <location>
        <position position="286"/>
    </location>
</feature>
<accession>A0ABS7FWP7</accession>
<dbReference type="SUPFAM" id="SSF51445">
    <property type="entry name" value="(Trans)glycosidases"/>
    <property type="match status" value="1"/>
</dbReference>
<feature type="compositionally biased region" description="Pro residues" evidence="4">
    <location>
        <begin position="450"/>
        <end position="459"/>
    </location>
</feature>
<feature type="non-terminal residue" evidence="6">
    <location>
        <position position="510"/>
    </location>
</feature>
<comment type="similarity">
    <text evidence="3">Belongs to the glycosyl hydrolase 26 family.</text>
</comment>
<evidence type="ECO:0000313" key="6">
    <source>
        <dbReference type="EMBL" id="MBW8484741.1"/>
    </source>
</evidence>
<dbReference type="Proteomes" id="UP000774570">
    <property type="component" value="Unassembled WGS sequence"/>
</dbReference>
<feature type="region of interest" description="Disordered" evidence="4">
    <location>
        <begin position="1"/>
        <end position="26"/>
    </location>
</feature>
<evidence type="ECO:0000313" key="7">
    <source>
        <dbReference type="Proteomes" id="UP000774570"/>
    </source>
</evidence>
<dbReference type="Gene3D" id="3.20.20.80">
    <property type="entry name" value="Glycosidases"/>
    <property type="match status" value="1"/>
</dbReference>
<evidence type="ECO:0000256" key="4">
    <source>
        <dbReference type="SAM" id="MobiDB-lite"/>
    </source>
</evidence>
<proteinExistence type="inferred from homology"/>
<feature type="active site" description="Proton donor" evidence="3">
    <location>
        <position position="181"/>
    </location>
</feature>
<protein>
    <recommendedName>
        <fullName evidence="5">GH26 domain-containing protein</fullName>
    </recommendedName>
</protein>